<comment type="caution">
    <text evidence="2">The sequence shown here is derived from an EMBL/GenBank/DDBJ whole genome shotgun (WGS) entry which is preliminary data.</text>
</comment>
<evidence type="ECO:0000313" key="2">
    <source>
        <dbReference type="EMBL" id="GAA1016280.1"/>
    </source>
</evidence>
<reference evidence="2 3" key="1">
    <citation type="journal article" date="2019" name="Int. J. Syst. Evol. Microbiol.">
        <title>The Global Catalogue of Microorganisms (GCM) 10K type strain sequencing project: providing services to taxonomists for standard genome sequencing and annotation.</title>
        <authorList>
            <consortium name="The Broad Institute Genomics Platform"/>
            <consortium name="The Broad Institute Genome Sequencing Center for Infectious Disease"/>
            <person name="Wu L."/>
            <person name="Ma J."/>
        </authorList>
    </citation>
    <scope>NUCLEOTIDE SEQUENCE [LARGE SCALE GENOMIC DNA]</scope>
    <source>
        <strain evidence="2 3">JCM 11269</strain>
    </source>
</reference>
<gene>
    <name evidence="2" type="ORF">GCM10009564_51180</name>
</gene>
<proteinExistence type="predicted"/>
<dbReference type="EMBL" id="BAAAHU010000078">
    <property type="protein sequence ID" value="GAA1016280.1"/>
    <property type="molecule type" value="Genomic_DNA"/>
</dbReference>
<evidence type="ECO:0000256" key="1">
    <source>
        <dbReference type="SAM" id="MobiDB-lite"/>
    </source>
</evidence>
<dbReference type="RefSeq" id="WP_385881791.1">
    <property type="nucleotide sequence ID" value="NZ_BAAAHU010000078.1"/>
</dbReference>
<organism evidence="2 3">
    <name type="scientific">Streptomyces thermogriseus</name>
    <dbReference type="NCBI Taxonomy" id="75292"/>
    <lineage>
        <taxon>Bacteria</taxon>
        <taxon>Bacillati</taxon>
        <taxon>Actinomycetota</taxon>
        <taxon>Actinomycetes</taxon>
        <taxon>Kitasatosporales</taxon>
        <taxon>Streptomycetaceae</taxon>
        <taxon>Streptomyces</taxon>
    </lineage>
</organism>
<protein>
    <submittedName>
        <fullName evidence="2">Uncharacterized protein</fullName>
    </submittedName>
</protein>
<dbReference type="Proteomes" id="UP001501072">
    <property type="component" value="Unassembled WGS sequence"/>
</dbReference>
<keyword evidence="3" id="KW-1185">Reference proteome</keyword>
<accession>A0ABN1T685</accession>
<feature type="region of interest" description="Disordered" evidence="1">
    <location>
        <begin position="1"/>
        <end position="23"/>
    </location>
</feature>
<evidence type="ECO:0000313" key="3">
    <source>
        <dbReference type="Proteomes" id="UP001501072"/>
    </source>
</evidence>
<sequence length="44" mass="4594">MSDSETVPGAAARETPHSTPALPRKALEIASGYAFAGPPWTWAP</sequence>
<name>A0ABN1T685_9ACTN</name>